<dbReference type="SUPFAM" id="SSF49464">
    <property type="entry name" value="Carboxypeptidase regulatory domain-like"/>
    <property type="match status" value="1"/>
</dbReference>
<dbReference type="InterPro" id="IPR000531">
    <property type="entry name" value="Beta-barrel_TonB"/>
</dbReference>
<evidence type="ECO:0000256" key="1">
    <source>
        <dbReference type="ARBA" id="ARBA00004571"/>
    </source>
</evidence>
<dbReference type="PANTHER" id="PTHR30069:SF29">
    <property type="entry name" value="HEMOGLOBIN AND HEMOGLOBIN-HAPTOGLOBIN-BINDING PROTEIN 1-RELATED"/>
    <property type="match status" value="1"/>
</dbReference>
<keyword evidence="9 10" id="KW-0998">Cell outer membrane</keyword>
<dbReference type="Pfam" id="PF07715">
    <property type="entry name" value="Plug"/>
    <property type="match status" value="1"/>
</dbReference>
<dbReference type="GO" id="GO:0015344">
    <property type="term" value="F:siderophore uptake transmembrane transporter activity"/>
    <property type="evidence" value="ECO:0007669"/>
    <property type="project" value="TreeGrafter"/>
</dbReference>
<comment type="subcellular location">
    <subcellularLocation>
        <location evidence="1 10">Cell outer membrane</location>
        <topology evidence="1 10">Multi-pass membrane protein</topology>
    </subcellularLocation>
</comment>
<evidence type="ECO:0000256" key="8">
    <source>
        <dbReference type="ARBA" id="ARBA00023170"/>
    </source>
</evidence>
<evidence type="ECO:0000256" key="7">
    <source>
        <dbReference type="ARBA" id="ARBA00023136"/>
    </source>
</evidence>
<dbReference type="PROSITE" id="PS52016">
    <property type="entry name" value="TONB_DEPENDENT_REC_3"/>
    <property type="match status" value="1"/>
</dbReference>
<dbReference type="AlphaFoldDB" id="H6RXF4"/>
<evidence type="ECO:0000256" key="4">
    <source>
        <dbReference type="ARBA" id="ARBA00022692"/>
    </source>
</evidence>
<evidence type="ECO:0000256" key="2">
    <source>
        <dbReference type="ARBA" id="ARBA00022448"/>
    </source>
</evidence>
<dbReference type="InterPro" id="IPR037066">
    <property type="entry name" value="Plug_dom_sf"/>
</dbReference>
<sequence length="762" mass="86798">MKWFLSKIIFLIPILLSSQNNLSGVVLEQNSSNNEIVLPGANVYWLDSSEGVVTDFDGKFNISNTGNYANLVISYVGFKTDTIQLNGKKYLKHFLKPESTLDAITIRSIAKTSSVSYLSSQNIINVSSEELLKAACCNLSESFETNPSIDVNFTDAVTGVKQIQMLGLTSPYILITSENIPTIRGASQTYGMSLVPGTWVESIQITKGAGSVINGYESISGQINVELQKPNTDIPLFFNTYANSMGRLELNTHYNTKISDKLSSGLYFHVNSNNQQNDNNSDGFLDSPLSEQINVLNRWQYTNLEKGLVAFLNVRYLTDEKQSGELDFSPISDRLTTNYWGSEVNTERFDSSLKFGYVNPDITYQTLGVQFAYSDHDQISYFGLNQYNINHQSIFSNIIYNSILGDTRHKIKTGLNFNSDLYKENVSNVSYSLLPDDSSSEPIVQVIDNDRSEKSIGAFFEYNFDNLSNLNLTAGIRIDNHNKMGTFLTPRFHLRYTPVEKSVLRLSFGRGKRMANIFAENQNLFATTRLIQLPVDDLKSEDAWNYGISFLQNFNLFNKKSEIILDYYYTDFNNQVIVDWENPYEISFYNLIGKSFAASFQSQFNYYINENIEFKLAYKLYNVKTDYASGRLAKPMTPKERLFINFNINSNLNDDGSQWKFDTTFNWIGKQRFSNRLTNNPHFLPLNTDKYSPQFSTVNAQLTRVFSEKFEVYLGVENLTNTKQKNPIVGSESPFGPRFDTTFVYGPIFGSMYYTGLRFKIY</sequence>
<evidence type="ECO:0000256" key="12">
    <source>
        <dbReference type="SAM" id="SignalP"/>
    </source>
</evidence>
<accession>H6RXF4</accession>
<evidence type="ECO:0000259" key="13">
    <source>
        <dbReference type="Pfam" id="PF00593"/>
    </source>
</evidence>
<keyword evidence="5 12" id="KW-0732">Signal</keyword>
<gene>
    <name evidence="15" type="ORF">S3_BH_A12_0006</name>
</gene>
<reference evidence="15" key="1">
    <citation type="journal article" date="2012" name="Environ. Microbiol.">
        <title>Genomic content of uncultured Bacteroidetes from contrasting oceanic provinces in the North Atlantic Ocean.</title>
        <authorList>
            <person name="Gomez-Pereira P.R."/>
            <person name="Schuler M."/>
            <person name="Fuchs B.M."/>
            <person name="Bennke C."/>
            <person name="Teeling H."/>
            <person name="Waldmann J."/>
            <person name="Richter M."/>
            <person name="Barbe V."/>
            <person name="Bataille E."/>
            <person name="Glockner F.O."/>
            <person name="Amann R."/>
        </authorList>
    </citation>
    <scope>NUCLEOTIDE SEQUENCE</scope>
</reference>
<reference evidence="15" key="2">
    <citation type="submission" date="2012-02" db="EMBL/GenBank/DDBJ databases">
        <authorList>
            <person name="Genoscope - CEA"/>
        </authorList>
    </citation>
    <scope>NUCLEOTIDE SEQUENCE</scope>
</reference>
<protein>
    <submittedName>
        <fullName evidence="15">TonB-dependent outer membrane receptor</fullName>
    </submittedName>
</protein>
<dbReference type="EMBL" id="FO181360">
    <property type="protein sequence ID" value="CCG14137.1"/>
    <property type="molecule type" value="Genomic_DNA"/>
</dbReference>
<dbReference type="Gene3D" id="2.60.40.1120">
    <property type="entry name" value="Carboxypeptidase-like, regulatory domain"/>
    <property type="match status" value="1"/>
</dbReference>
<dbReference type="Gene3D" id="2.170.130.10">
    <property type="entry name" value="TonB-dependent receptor, plug domain"/>
    <property type="match status" value="1"/>
</dbReference>
<evidence type="ECO:0000256" key="9">
    <source>
        <dbReference type="ARBA" id="ARBA00023237"/>
    </source>
</evidence>
<keyword evidence="8 15" id="KW-0675">Receptor</keyword>
<organism evidence="15">
    <name type="scientific">uncultured Flavobacteriia bacterium</name>
    <dbReference type="NCBI Taxonomy" id="212695"/>
    <lineage>
        <taxon>Bacteria</taxon>
        <taxon>Pseudomonadati</taxon>
        <taxon>Bacteroidota</taxon>
        <taxon>Flavobacteriia</taxon>
        <taxon>environmental samples</taxon>
    </lineage>
</organism>
<feature type="chain" id="PRO_5003607042" evidence="12">
    <location>
        <begin position="24"/>
        <end position="762"/>
    </location>
</feature>
<comment type="similarity">
    <text evidence="10 11">Belongs to the TonB-dependent receptor family.</text>
</comment>
<feature type="domain" description="TonB-dependent receptor plug" evidence="14">
    <location>
        <begin position="120"/>
        <end position="221"/>
    </location>
</feature>
<dbReference type="PANTHER" id="PTHR30069">
    <property type="entry name" value="TONB-DEPENDENT OUTER MEMBRANE RECEPTOR"/>
    <property type="match status" value="1"/>
</dbReference>
<dbReference type="InterPro" id="IPR008969">
    <property type="entry name" value="CarboxyPept-like_regulatory"/>
</dbReference>
<keyword evidence="3 10" id="KW-1134">Transmembrane beta strand</keyword>
<evidence type="ECO:0000256" key="11">
    <source>
        <dbReference type="RuleBase" id="RU003357"/>
    </source>
</evidence>
<keyword evidence="4 10" id="KW-0812">Transmembrane</keyword>
<keyword evidence="2 10" id="KW-0813">Transport</keyword>
<evidence type="ECO:0000313" key="15">
    <source>
        <dbReference type="EMBL" id="CCG14137.1"/>
    </source>
</evidence>
<evidence type="ECO:0000256" key="5">
    <source>
        <dbReference type="ARBA" id="ARBA00022729"/>
    </source>
</evidence>
<feature type="domain" description="TonB-dependent receptor-like beta-barrel" evidence="13">
    <location>
        <begin position="313"/>
        <end position="719"/>
    </location>
</feature>
<evidence type="ECO:0000256" key="10">
    <source>
        <dbReference type="PROSITE-ProRule" id="PRU01360"/>
    </source>
</evidence>
<dbReference type="Pfam" id="PF00593">
    <property type="entry name" value="TonB_dep_Rec_b-barrel"/>
    <property type="match status" value="1"/>
</dbReference>
<keyword evidence="7 10" id="KW-0472">Membrane</keyword>
<feature type="signal peptide" evidence="12">
    <location>
        <begin position="1"/>
        <end position="23"/>
    </location>
</feature>
<name>H6RXF4_9BACT</name>
<evidence type="ECO:0000259" key="14">
    <source>
        <dbReference type="Pfam" id="PF07715"/>
    </source>
</evidence>
<dbReference type="InterPro" id="IPR012910">
    <property type="entry name" value="Plug_dom"/>
</dbReference>
<dbReference type="Pfam" id="PF13715">
    <property type="entry name" value="CarbopepD_reg_2"/>
    <property type="match status" value="1"/>
</dbReference>
<dbReference type="SUPFAM" id="SSF56935">
    <property type="entry name" value="Porins"/>
    <property type="match status" value="1"/>
</dbReference>
<proteinExistence type="inferred from homology"/>
<dbReference type="GO" id="GO:0044718">
    <property type="term" value="P:siderophore transmembrane transport"/>
    <property type="evidence" value="ECO:0007669"/>
    <property type="project" value="TreeGrafter"/>
</dbReference>
<dbReference type="Gene3D" id="2.40.170.20">
    <property type="entry name" value="TonB-dependent receptor, beta-barrel domain"/>
    <property type="match status" value="1"/>
</dbReference>
<keyword evidence="6 11" id="KW-0798">TonB box</keyword>
<dbReference type="InterPro" id="IPR039426">
    <property type="entry name" value="TonB-dep_rcpt-like"/>
</dbReference>
<evidence type="ECO:0000256" key="3">
    <source>
        <dbReference type="ARBA" id="ARBA00022452"/>
    </source>
</evidence>
<dbReference type="InterPro" id="IPR036942">
    <property type="entry name" value="Beta-barrel_TonB_sf"/>
</dbReference>
<evidence type="ECO:0000256" key="6">
    <source>
        <dbReference type="ARBA" id="ARBA00023077"/>
    </source>
</evidence>
<dbReference type="GO" id="GO:0009279">
    <property type="term" value="C:cell outer membrane"/>
    <property type="evidence" value="ECO:0007669"/>
    <property type="project" value="UniProtKB-SubCell"/>
</dbReference>